<organism evidence="3 4">
    <name type="scientific">Hallella multisaccharivorax DSM 17128</name>
    <dbReference type="NCBI Taxonomy" id="688246"/>
    <lineage>
        <taxon>Bacteria</taxon>
        <taxon>Pseudomonadati</taxon>
        <taxon>Bacteroidota</taxon>
        <taxon>Bacteroidia</taxon>
        <taxon>Bacteroidales</taxon>
        <taxon>Prevotellaceae</taxon>
        <taxon>Hallella</taxon>
    </lineage>
</organism>
<dbReference type="PANTHER" id="PTHR44196">
    <property type="entry name" value="DEHYDROGENASE/REDUCTASE SDR FAMILY MEMBER 7B"/>
    <property type="match status" value="1"/>
</dbReference>
<dbReference type="RefSeq" id="WP_007574926.1">
    <property type="nucleotide sequence ID" value="NZ_BPTS01000002.1"/>
</dbReference>
<dbReference type="GO" id="GO:0016491">
    <property type="term" value="F:oxidoreductase activity"/>
    <property type="evidence" value="ECO:0007669"/>
    <property type="project" value="UniProtKB-KW"/>
</dbReference>
<dbReference type="OrthoDB" id="597510at2"/>
<reference evidence="4" key="1">
    <citation type="journal article" date="2011" name="Stand. Genomic Sci.">
        <title>Non-contiguous finished genome sequence of the opportunistic oral pathogen Prevotella multisaccharivorax type strain (PPPA20).</title>
        <authorList>
            <person name="Pati A."/>
            <person name="Gronow S."/>
            <person name="Lu M."/>
            <person name="Lapidus A."/>
            <person name="Nolan M."/>
            <person name="Lucas S."/>
            <person name="Hammon N."/>
            <person name="Deshpande S."/>
            <person name="Cheng J.F."/>
            <person name="Tapia R."/>
            <person name="Han C."/>
            <person name="Goodwin L."/>
            <person name="Pitluck S."/>
            <person name="Liolios K."/>
            <person name="Pagani I."/>
            <person name="Mavromatis K."/>
            <person name="Mikhailova N."/>
            <person name="Huntemann M."/>
            <person name="Chen A."/>
            <person name="Palaniappan K."/>
            <person name="Land M."/>
            <person name="Hauser L."/>
            <person name="Detter J.C."/>
            <person name="Brambilla E.M."/>
            <person name="Rohde M."/>
            <person name="Goker M."/>
            <person name="Woyke T."/>
            <person name="Bristow J."/>
            <person name="Eisen J.A."/>
            <person name="Markowitz V."/>
            <person name="Hugenholtz P."/>
            <person name="Kyrpides N.C."/>
            <person name="Klenk H.P."/>
            <person name="Ivanova N."/>
        </authorList>
    </citation>
    <scope>NUCLEOTIDE SEQUENCE [LARGE SCALE GENOMIC DNA]</scope>
    <source>
        <strain evidence="4">DSM 17128</strain>
    </source>
</reference>
<comment type="similarity">
    <text evidence="1">Belongs to the short-chain dehydrogenases/reductases (SDR) family.</text>
</comment>
<dbReference type="HOGENOM" id="CLU_010194_9_0_10"/>
<dbReference type="STRING" id="688246.Premu_1999"/>
<keyword evidence="2" id="KW-0560">Oxidoreductase</keyword>
<evidence type="ECO:0000313" key="4">
    <source>
        <dbReference type="Proteomes" id="UP000002772"/>
    </source>
</evidence>
<gene>
    <name evidence="3" type="ORF">Premu_1999</name>
</gene>
<dbReference type="GO" id="GO:0016020">
    <property type="term" value="C:membrane"/>
    <property type="evidence" value="ECO:0007669"/>
    <property type="project" value="TreeGrafter"/>
</dbReference>
<evidence type="ECO:0000313" key="3">
    <source>
        <dbReference type="EMBL" id="EGN57397.1"/>
    </source>
</evidence>
<dbReference type="SUPFAM" id="SSF51735">
    <property type="entry name" value="NAD(P)-binding Rossmann-fold domains"/>
    <property type="match status" value="1"/>
</dbReference>
<dbReference type="PANTHER" id="PTHR44196:SF1">
    <property type="entry name" value="DEHYDROGENASE_REDUCTASE SDR FAMILY MEMBER 7B"/>
    <property type="match status" value="1"/>
</dbReference>
<dbReference type="InterPro" id="IPR036291">
    <property type="entry name" value="NAD(P)-bd_dom_sf"/>
</dbReference>
<dbReference type="eggNOG" id="COG1028">
    <property type="taxonomic scope" value="Bacteria"/>
</dbReference>
<name>F8N781_9BACT</name>
<dbReference type="Proteomes" id="UP000002772">
    <property type="component" value="Unassembled WGS sequence"/>
</dbReference>
<accession>F8N781</accession>
<evidence type="ECO:0000256" key="2">
    <source>
        <dbReference type="ARBA" id="ARBA00023002"/>
    </source>
</evidence>
<sequence>MKKQALVTGANKGIGYEIARHLGKSGWQVILGARNEQRALQAIDSLREDGADIMGWQYVNLSDNGEIRRSATEIAQRFPDLALLVNNAGISGDMSVKSFEQSLQDVIDTVQVNYIGTFYLTKLLLPLIEKSHGRVCNITVPSSFSPYWHPMAYVASKSGQNTMVSTMAWEFDHFKIPVEIFDIHPGATSTDLNGHYSGPGSHQPEVIGEKVAAVLNDGKCHNGEFIELYPIVDEGNY</sequence>
<dbReference type="InterPro" id="IPR002347">
    <property type="entry name" value="SDR_fam"/>
</dbReference>
<protein>
    <submittedName>
        <fullName evidence="3">Short-chain dehydrogenase/reductase SDR</fullName>
    </submittedName>
</protein>
<dbReference type="AlphaFoldDB" id="F8N781"/>
<keyword evidence="4" id="KW-1185">Reference proteome</keyword>
<proteinExistence type="inferred from homology"/>
<dbReference type="Pfam" id="PF00106">
    <property type="entry name" value="adh_short"/>
    <property type="match status" value="1"/>
</dbReference>
<evidence type="ECO:0000256" key="1">
    <source>
        <dbReference type="ARBA" id="ARBA00006484"/>
    </source>
</evidence>
<dbReference type="EMBL" id="GL945017">
    <property type="protein sequence ID" value="EGN57397.1"/>
    <property type="molecule type" value="Genomic_DNA"/>
</dbReference>
<dbReference type="PRINTS" id="PR00081">
    <property type="entry name" value="GDHRDH"/>
</dbReference>
<dbReference type="Gene3D" id="3.40.50.720">
    <property type="entry name" value="NAD(P)-binding Rossmann-like Domain"/>
    <property type="match status" value="1"/>
</dbReference>